<evidence type="ECO:0000313" key="1">
    <source>
        <dbReference type="EMBL" id="CAE8736009.1"/>
    </source>
</evidence>
<proteinExistence type="predicted"/>
<dbReference type="Proteomes" id="UP000626109">
    <property type="component" value="Unassembled WGS sequence"/>
</dbReference>
<gene>
    <name evidence="1" type="ORF">PGLA2088_LOCUS48133</name>
</gene>
<dbReference type="AlphaFoldDB" id="A0A813LRB1"/>
<sequence>MAAVADRSSCSKGFTRRSIHQHQKNSVFSFSVSGLRDRGRGPLCIDLSSPAAWHDLPSHHIASTSLSWRECMGAHQGAGDKAPHVAGTVLCRVLVFMKFNSSIGQTAESNLEMFPDSTTT</sequence>
<organism evidence="1 2">
    <name type="scientific">Polarella glacialis</name>
    <name type="common">Dinoflagellate</name>
    <dbReference type="NCBI Taxonomy" id="89957"/>
    <lineage>
        <taxon>Eukaryota</taxon>
        <taxon>Sar</taxon>
        <taxon>Alveolata</taxon>
        <taxon>Dinophyceae</taxon>
        <taxon>Suessiales</taxon>
        <taxon>Suessiaceae</taxon>
        <taxon>Polarella</taxon>
    </lineage>
</organism>
<dbReference type="EMBL" id="CAJNNW010036608">
    <property type="protein sequence ID" value="CAE8736009.1"/>
    <property type="molecule type" value="Genomic_DNA"/>
</dbReference>
<reference evidence="1" key="1">
    <citation type="submission" date="2021-02" db="EMBL/GenBank/DDBJ databases">
        <authorList>
            <person name="Dougan E. K."/>
            <person name="Rhodes N."/>
            <person name="Thang M."/>
            <person name="Chan C."/>
        </authorList>
    </citation>
    <scope>NUCLEOTIDE SEQUENCE</scope>
</reference>
<name>A0A813LRB1_POLGL</name>
<comment type="caution">
    <text evidence="1">The sequence shown here is derived from an EMBL/GenBank/DDBJ whole genome shotgun (WGS) entry which is preliminary data.</text>
</comment>
<protein>
    <submittedName>
        <fullName evidence="1">Uncharacterized protein</fullName>
    </submittedName>
</protein>
<accession>A0A813LRB1</accession>
<evidence type="ECO:0000313" key="2">
    <source>
        <dbReference type="Proteomes" id="UP000626109"/>
    </source>
</evidence>